<dbReference type="GO" id="GO:0009396">
    <property type="term" value="P:folic acid-containing compound biosynthetic process"/>
    <property type="evidence" value="ECO:0007669"/>
    <property type="project" value="TreeGrafter"/>
</dbReference>
<feature type="binding site" evidence="4">
    <location>
        <position position="52"/>
    </location>
    <ligand>
        <name>substrate</name>
    </ligand>
</feature>
<evidence type="ECO:0000313" key="6">
    <source>
        <dbReference type="EMBL" id="VYU03467.1"/>
    </source>
</evidence>
<feature type="binding site" evidence="4">
    <location>
        <begin position="130"/>
        <end position="138"/>
    </location>
    <ligand>
        <name>ATP</name>
        <dbReference type="ChEBI" id="CHEBI:30616"/>
    </ligand>
</feature>
<comment type="cofactor">
    <cofactor evidence="5">
        <name>Mg(2+)</name>
        <dbReference type="ChEBI" id="CHEBI:18420"/>
    </cofactor>
</comment>
<comment type="similarity">
    <text evidence="1 5">Belongs to the 5-formyltetrahydrofolate cyclo-ligase family.</text>
</comment>
<accession>A0A6N3BPF9</accession>
<dbReference type="EMBL" id="CACRTV010000035">
    <property type="protein sequence ID" value="VYU03467.1"/>
    <property type="molecule type" value="Genomic_DNA"/>
</dbReference>
<dbReference type="RefSeq" id="WP_156560323.1">
    <property type="nucleotide sequence ID" value="NZ_CACRTV010000035.1"/>
</dbReference>
<protein>
    <recommendedName>
        <fullName evidence="5">5-formyltetrahydrofolate cyclo-ligase</fullName>
        <ecNumber evidence="5">6.3.3.2</ecNumber>
    </recommendedName>
</protein>
<name>A0A6N3BPF9_9CLOT</name>
<dbReference type="GO" id="GO:0005524">
    <property type="term" value="F:ATP binding"/>
    <property type="evidence" value="ECO:0007669"/>
    <property type="project" value="UniProtKB-KW"/>
</dbReference>
<feature type="binding site" evidence="4">
    <location>
        <begin position="3"/>
        <end position="7"/>
    </location>
    <ligand>
        <name>ATP</name>
        <dbReference type="ChEBI" id="CHEBI:30616"/>
    </ligand>
</feature>
<dbReference type="GO" id="GO:0046872">
    <property type="term" value="F:metal ion binding"/>
    <property type="evidence" value="ECO:0007669"/>
    <property type="project" value="UniProtKB-KW"/>
</dbReference>
<dbReference type="InterPro" id="IPR037171">
    <property type="entry name" value="NagB/RpiA_transferase-like"/>
</dbReference>
<dbReference type="InterPro" id="IPR024185">
    <property type="entry name" value="FTHF_cligase-like_sf"/>
</dbReference>
<keyword evidence="3 4" id="KW-0067">ATP-binding</keyword>
<gene>
    <name evidence="6" type="ORF">CPLFYP93_01216</name>
</gene>
<evidence type="ECO:0000256" key="5">
    <source>
        <dbReference type="RuleBase" id="RU361279"/>
    </source>
</evidence>
<dbReference type="SUPFAM" id="SSF100950">
    <property type="entry name" value="NagB/RpiA/CoA transferase-like"/>
    <property type="match status" value="1"/>
</dbReference>
<dbReference type="Gene3D" id="3.40.50.10420">
    <property type="entry name" value="NagB/RpiA/CoA transferase-like"/>
    <property type="match status" value="1"/>
</dbReference>
<keyword evidence="5" id="KW-0479">Metal-binding</keyword>
<evidence type="ECO:0000256" key="1">
    <source>
        <dbReference type="ARBA" id="ARBA00010638"/>
    </source>
</evidence>
<dbReference type="GO" id="GO:0030272">
    <property type="term" value="F:5-formyltetrahydrofolate cyclo-ligase activity"/>
    <property type="evidence" value="ECO:0007669"/>
    <property type="project" value="UniProtKB-EC"/>
</dbReference>
<dbReference type="PIRSF" id="PIRSF006806">
    <property type="entry name" value="FTHF_cligase"/>
    <property type="match status" value="1"/>
</dbReference>
<organism evidence="6">
    <name type="scientific">Clostridium paraputrificum</name>
    <dbReference type="NCBI Taxonomy" id="29363"/>
    <lineage>
        <taxon>Bacteria</taxon>
        <taxon>Bacillati</taxon>
        <taxon>Bacillota</taxon>
        <taxon>Clostridia</taxon>
        <taxon>Eubacteriales</taxon>
        <taxon>Clostridiaceae</taxon>
        <taxon>Clostridium</taxon>
    </lineage>
</organism>
<dbReference type="EC" id="6.3.3.2" evidence="5"/>
<evidence type="ECO:0000256" key="3">
    <source>
        <dbReference type="ARBA" id="ARBA00022840"/>
    </source>
</evidence>
<dbReference type="InterPro" id="IPR002698">
    <property type="entry name" value="FTHF_cligase"/>
</dbReference>
<evidence type="ECO:0000256" key="4">
    <source>
        <dbReference type="PIRSR" id="PIRSR006806-1"/>
    </source>
</evidence>
<reference evidence="6" key="1">
    <citation type="submission" date="2019-11" db="EMBL/GenBank/DDBJ databases">
        <authorList>
            <person name="Feng L."/>
        </authorList>
    </citation>
    <scope>NUCLEOTIDE SEQUENCE</scope>
    <source>
        <strain evidence="6">CParaputrificumLFYP93</strain>
    </source>
</reference>
<dbReference type="NCBIfam" id="TIGR02727">
    <property type="entry name" value="MTHFS_bact"/>
    <property type="match status" value="1"/>
</dbReference>
<dbReference type="GO" id="GO:0035999">
    <property type="term" value="P:tetrahydrofolate interconversion"/>
    <property type="evidence" value="ECO:0007669"/>
    <property type="project" value="TreeGrafter"/>
</dbReference>
<dbReference type="AlphaFoldDB" id="A0A6N3BPF9"/>
<feature type="binding site" evidence="4">
    <location>
        <position position="47"/>
    </location>
    <ligand>
        <name>substrate</name>
    </ligand>
</feature>
<proteinExistence type="inferred from homology"/>
<dbReference type="PANTHER" id="PTHR23407:SF1">
    <property type="entry name" value="5-FORMYLTETRAHYDROFOLATE CYCLO-LIGASE"/>
    <property type="match status" value="1"/>
</dbReference>
<comment type="catalytic activity">
    <reaction evidence="5">
        <text>(6S)-5-formyl-5,6,7,8-tetrahydrofolate + ATP = (6R)-5,10-methenyltetrahydrofolate + ADP + phosphate</text>
        <dbReference type="Rhea" id="RHEA:10488"/>
        <dbReference type="ChEBI" id="CHEBI:30616"/>
        <dbReference type="ChEBI" id="CHEBI:43474"/>
        <dbReference type="ChEBI" id="CHEBI:57455"/>
        <dbReference type="ChEBI" id="CHEBI:57457"/>
        <dbReference type="ChEBI" id="CHEBI:456216"/>
        <dbReference type="EC" id="6.3.3.2"/>
    </reaction>
</comment>
<dbReference type="Pfam" id="PF01812">
    <property type="entry name" value="5-FTHF_cyc-lig"/>
    <property type="match status" value="1"/>
</dbReference>
<keyword evidence="5" id="KW-0460">Magnesium</keyword>
<sequence length="189" mass="21817">MNKKEIRREVIAKRDLLKNKSELDKIIEERLRNNKIYKNSKNIFIYLGFGSEINTIKYVEDFLDEGKKIIIPYTDMKNKVMHGIEINTLDGLKKNKFGILEPTDTSKIFNKDDIDLVIMPGVAFDRSGNRVGYGGGYYDKFLCEMSSDIPTIALAYNIQILEELPSEKHDIKVDMVITEKETIKCLKSK</sequence>
<keyword evidence="2 4" id="KW-0547">Nucleotide-binding</keyword>
<keyword evidence="6" id="KW-0436">Ligase</keyword>
<dbReference type="PANTHER" id="PTHR23407">
    <property type="entry name" value="ATPASE INHIBITOR/5-FORMYLTETRAHYDROFOLATE CYCLO-LIGASE"/>
    <property type="match status" value="1"/>
</dbReference>
<evidence type="ECO:0000256" key="2">
    <source>
        <dbReference type="ARBA" id="ARBA00022741"/>
    </source>
</evidence>